<proteinExistence type="inferred from homology"/>
<evidence type="ECO:0000256" key="12">
    <source>
        <dbReference type="ARBA" id="ARBA00022989"/>
    </source>
</evidence>
<dbReference type="PANTHER" id="PTHR46552">
    <property type="entry name" value="NADH-UBIQUINONE OXIDOREDUCTASE CHAIN 2"/>
    <property type="match status" value="1"/>
</dbReference>
<dbReference type="InterPro" id="IPR050175">
    <property type="entry name" value="Complex_I_Subunit_2"/>
</dbReference>
<gene>
    <name evidence="20" type="primary">nd2</name>
</gene>
<dbReference type="EMBL" id="DQ021446">
    <property type="protein sequence ID" value="AAZ08215.1"/>
    <property type="molecule type" value="Genomic_DNA"/>
</dbReference>
<evidence type="ECO:0000256" key="14">
    <source>
        <dbReference type="ARBA" id="ARBA00023075"/>
    </source>
</evidence>
<comment type="similarity">
    <text evidence="3 18">Belongs to the complex I subunit 2 family.</text>
</comment>
<dbReference type="EC" id="7.1.1.2" evidence="4 18"/>
<geneLocation type="mitochondrion" evidence="20"/>
<feature type="transmembrane region" description="Helical" evidence="18">
    <location>
        <begin position="12"/>
        <end position="42"/>
    </location>
</feature>
<dbReference type="AlphaFoldDB" id="Q4FHG9"/>
<evidence type="ECO:0000256" key="6">
    <source>
        <dbReference type="ARBA" id="ARBA00022448"/>
    </source>
</evidence>
<evidence type="ECO:0000256" key="13">
    <source>
        <dbReference type="ARBA" id="ARBA00023027"/>
    </source>
</evidence>
<evidence type="ECO:0000256" key="11">
    <source>
        <dbReference type="ARBA" id="ARBA00022982"/>
    </source>
</evidence>
<dbReference type="GO" id="GO:0008137">
    <property type="term" value="F:NADH dehydrogenase (ubiquinone) activity"/>
    <property type="evidence" value="ECO:0007669"/>
    <property type="project" value="UniProtKB-EC"/>
</dbReference>
<comment type="subcellular location">
    <subcellularLocation>
        <location evidence="2 18">Mitochondrion inner membrane</location>
        <topology evidence="2 18">Multi-pass membrane protein</topology>
    </subcellularLocation>
</comment>
<feature type="transmembrane region" description="Helical" evidence="18">
    <location>
        <begin position="132"/>
        <end position="155"/>
    </location>
</feature>
<feature type="transmembrane region" description="Helical" evidence="18">
    <location>
        <begin position="62"/>
        <end position="85"/>
    </location>
</feature>
<evidence type="ECO:0000256" key="10">
    <source>
        <dbReference type="ARBA" id="ARBA00022967"/>
    </source>
</evidence>
<dbReference type="PRINTS" id="PR01436">
    <property type="entry name" value="NADHDHGNASE2"/>
</dbReference>
<comment type="catalytic activity">
    <reaction evidence="17 18">
        <text>a ubiquinone + NADH + 5 H(+)(in) = a ubiquinol + NAD(+) + 4 H(+)(out)</text>
        <dbReference type="Rhea" id="RHEA:29091"/>
        <dbReference type="Rhea" id="RHEA-COMP:9565"/>
        <dbReference type="Rhea" id="RHEA-COMP:9566"/>
        <dbReference type="ChEBI" id="CHEBI:15378"/>
        <dbReference type="ChEBI" id="CHEBI:16389"/>
        <dbReference type="ChEBI" id="CHEBI:17976"/>
        <dbReference type="ChEBI" id="CHEBI:57540"/>
        <dbReference type="ChEBI" id="CHEBI:57945"/>
        <dbReference type="EC" id="7.1.1.2"/>
    </reaction>
</comment>
<dbReference type="Pfam" id="PF00361">
    <property type="entry name" value="Proton_antipo_M"/>
    <property type="match status" value="1"/>
</dbReference>
<feature type="transmembrane region" description="Helical" evidence="18">
    <location>
        <begin position="308"/>
        <end position="326"/>
    </location>
</feature>
<keyword evidence="7 18" id="KW-0679">Respiratory chain</keyword>
<evidence type="ECO:0000256" key="18">
    <source>
        <dbReference type="RuleBase" id="RU003403"/>
    </source>
</evidence>
<dbReference type="InterPro" id="IPR001750">
    <property type="entry name" value="ND/Mrp_TM"/>
</dbReference>
<keyword evidence="12 18" id="KW-1133">Transmembrane helix</keyword>
<evidence type="ECO:0000256" key="16">
    <source>
        <dbReference type="ARBA" id="ARBA00023136"/>
    </source>
</evidence>
<keyword evidence="6" id="KW-0813">Transport</keyword>
<dbReference type="GO" id="GO:0005743">
    <property type="term" value="C:mitochondrial inner membrane"/>
    <property type="evidence" value="ECO:0007669"/>
    <property type="project" value="UniProtKB-SubCell"/>
</dbReference>
<keyword evidence="9 18" id="KW-0999">Mitochondrion inner membrane</keyword>
<sequence length="327" mass="39343">MNLNLTKITFLMLMIFSTLMTISSSNWFSMWMGLELNLFSIIPIMNMKSSSIYTMESIMKYFLIQAFASILLLLMLLFKSFYFMINTNFMMTIPLMIKLSLMPFHLWLPSMIEGLNWMVCFLMLTWQKISPMILISYLIINKNLLFTIILLSINSIFGMNQNSVRKIMAMSSINNSSWMLIAIIINENLWLNYFMIYSIINMLIIIIFMKYNINYINQLKFFNLNFFFKLNILMLIFSLMGLPPMLGFLMKWMLIQNIIYLKLYSILIVLITVTIMNLYFYLKMCYFLLFNFNIFNKWFMLNKKFNKYYSLIFINFLSLFINYMYLF</sequence>
<keyword evidence="10 18" id="KW-1278">Translocase</keyword>
<feature type="transmembrane region" description="Helical" evidence="18">
    <location>
        <begin position="191"/>
        <end position="209"/>
    </location>
</feature>
<keyword evidence="13 18" id="KW-0520">NAD</keyword>
<accession>Q4FHG9</accession>
<evidence type="ECO:0000256" key="17">
    <source>
        <dbReference type="ARBA" id="ARBA00049551"/>
    </source>
</evidence>
<dbReference type="PANTHER" id="PTHR46552:SF1">
    <property type="entry name" value="NADH-UBIQUINONE OXIDOREDUCTASE CHAIN 2"/>
    <property type="match status" value="1"/>
</dbReference>
<reference evidence="20" key="1">
    <citation type="submission" date="2005-04" db="EMBL/GenBank/DDBJ databases">
        <authorList>
            <person name="Baumann L."/>
            <person name="Baumann P."/>
        </authorList>
    </citation>
    <scope>NUCLEOTIDE SEQUENCE</scope>
</reference>
<protein>
    <recommendedName>
        <fullName evidence="5 18">NADH-ubiquinone oxidoreductase chain 2</fullName>
        <ecNumber evidence="4 18">7.1.1.2</ecNumber>
    </recommendedName>
</protein>
<feature type="transmembrane region" description="Helical" evidence="18">
    <location>
        <begin position="106"/>
        <end position="126"/>
    </location>
</feature>
<evidence type="ECO:0000256" key="2">
    <source>
        <dbReference type="ARBA" id="ARBA00004448"/>
    </source>
</evidence>
<evidence type="ECO:0000256" key="5">
    <source>
        <dbReference type="ARBA" id="ARBA00021008"/>
    </source>
</evidence>
<evidence type="ECO:0000256" key="7">
    <source>
        <dbReference type="ARBA" id="ARBA00022660"/>
    </source>
</evidence>
<organism evidence="20">
    <name type="scientific">Daktulosphaira vitifoliae</name>
    <name type="common">Grape phylloxera</name>
    <name type="synonym">Viteus vitifoliae</name>
    <dbReference type="NCBI Taxonomy" id="58002"/>
    <lineage>
        <taxon>Eukaryota</taxon>
        <taxon>Metazoa</taxon>
        <taxon>Ecdysozoa</taxon>
        <taxon>Arthropoda</taxon>
        <taxon>Hexapoda</taxon>
        <taxon>Insecta</taxon>
        <taxon>Pterygota</taxon>
        <taxon>Neoptera</taxon>
        <taxon>Paraneoptera</taxon>
        <taxon>Hemiptera</taxon>
        <taxon>Sternorrhyncha</taxon>
        <taxon>Aphidomorpha</taxon>
        <taxon>Phylloxeroidea</taxon>
        <taxon>Phylloxeridae</taxon>
        <taxon>Daktulosphaira</taxon>
    </lineage>
</organism>
<feature type="domain" description="NADH:quinone oxidoreductase/Mrp antiporter transmembrane" evidence="19">
    <location>
        <begin position="24"/>
        <end position="273"/>
    </location>
</feature>
<evidence type="ECO:0000256" key="1">
    <source>
        <dbReference type="ARBA" id="ARBA00003257"/>
    </source>
</evidence>
<feature type="transmembrane region" description="Helical" evidence="18">
    <location>
        <begin position="221"/>
        <end position="243"/>
    </location>
</feature>
<name>Q4FHG9_DAKVI</name>
<evidence type="ECO:0000313" key="20">
    <source>
        <dbReference type="EMBL" id="AAZ08215.1"/>
    </source>
</evidence>
<evidence type="ECO:0000256" key="9">
    <source>
        <dbReference type="ARBA" id="ARBA00022792"/>
    </source>
</evidence>
<keyword evidence="8 18" id="KW-0812">Transmembrane</keyword>
<dbReference type="InterPro" id="IPR003917">
    <property type="entry name" value="NADH_UbQ_OxRdtase_chain2"/>
</dbReference>
<comment type="function">
    <text evidence="18">Core subunit of the mitochondrial membrane respiratory chain NADH dehydrogenase (Complex I) which catalyzes electron transfer from NADH through the respiratory chain, using ubiquinone as an electron acceptor. Essential for the catalytic activity and assembly of complex I.</text>
</comment>
<evidence type="ECO:0000259" key="19">
    <source>
        <dbReference type="Pfam" id="PF00361"/>
    </source>
</evidence>
<keyword evidence="16 18" id="KW-0472">Membrane</keyword>
<comment type="function">
    <text evidence="1">Core subunit of the mitochondrial membrane respiratory chain NADH dehydrogenase (Complex I) that is believed to belong to the minimal assembly required for catalysis. Complex I functions in the transfer of electrons from NADH to the respiratory chain. The immediate electron acceptor for the enzyme is believed to be ubiquinone.</text>
</comment>
<evidence type="ECO:0000256" key="15">
    <source>
        <dbReference type="ARBA" id="ARBA00023128"/>
    </source>
</evidence>
<evidence type="ECO:0000256" key="8">
    <source>
        <dbReference type="ARBA" id="ARBA00022692"/>
    </source>
</evidence>
<feature type="transmembrane region" description="Helical" evidence="18">
    <location>
        <begin position="263"/>
        <end position="288"/>
    </location>
</feature>
<dbReference type="GO" id="GO:0006120">
    <property type="term" value="P:mitochondrial electron transport, NADH to ubiquinone"/>
    <property type="evidence" value="ECO:0007669"/>
    <property type="project" value="InterPro"/>
</dbReference>
<evidence type="ECO:0000256" key="3">
    <source>
        <dbReference type="ARBA" id="ARBA00007012"/>
    </source>
</evidence>
<keyword evidence="11 18" id="KW-0249">Electron transport</keyword>
<evidence type="ECO:0000256" key="4">
    <source>
        <dbReference type="ARBA" id="ARBA00012944"/>
    </source>
</evidence>
<keyword evidence="14 18" id="KW-0830">Ubiquinone</keyword>
<keyword evidence="15 18" id="KW-0496">Mitochondrion</keyword>